<keyword evidence="1" id="KW-0472">Membrane</keyword>
<reference evidence="2 3" key="1">
    <citation type="submission" date="2021-01" db="EMBL/GenBank/DDBJ databases">
        <title>Whole genome shotgun sequence of Catellatospora bangladeshensis NBRC 107357.</title>
        <authorList>
            <person name="Komaki H."/>
            <person name="Tamura T."/>
        </authorList>
    </citation>
    <scope>NUCLEOTIDE SEQUENCE [LARGE SCALE GENOMIC DNA]</scope>
    <source>
        <strain evidence="2 3">NBRC 107357</strain>
    </source>
</reference>
<dbReference type="Proteomes" id="UP000601223">
    <property type="component" value="Unassembled WGS sequence"/>
</dbReference>
<dbReference type="EMBL" id="BONF01000034">
    <property type="protein sequence ID" value="GIF84248.1"/>
    <property type="molecule type" value="Genomic_DNA"/>
</dbReference>
<protein>
    <submittedName>
        <fullName evidence="2">Uncharacterized protein</fullName>
    </submittedName>
</protein>
<proteinExistence type="predicted"/>
<name>A0A8J3JPA3_9ACTN</name>
<evidence type="ECO:0000256" key="1">
    <source>
        <dbReference type="SAM" id="Phobius"/>
    </source>
</evidence>
<sequence length="374" mass="40729">MSERQTMPVTSDPLARRYRRLLLCYPRAYRRARGEELLATLLEAAPPGRARPTAREAANLIGHGLRARLGRPRSRSVVTWAVFTAVICGLFTAALATRLAWETSPPMPDRAEAAAILADVLPGQQFAPGEIYPAETLFAIYGEPLSLNSVNDLLFGDGGEYALTATGASRTGFPSLPLDQTAAVAEQRLRDGGWTVYPATHNDMYGCAGPPCDPATIPQDTRLFAKRGNTTLELELYPQQHADSTYLAVSLSRTTPAAVWPAAVVGGLLGAAMGWLLFGWASRRTQAPHPVRVPVNVLFGVTMGLWWLPVLFTVPFMVEHHLGEPHPRWHPLWEWLGQPVFSLFLVAGCASALLGLALALLPSRRTQPQRVATT</sequence>
<gene>
    <name evidence="2" type="ORF">Cba03nite_55970</name>
</gene>
<evidence type="ECO:0000313" key="2">
    <source>
        <dbReference type="EMBL" id="GIF84248.1"/>
    </source>
</evidence>
<comment type="caution">
    <text evidence="2">The sequence shown here is derived from an EMBL/GenBank/DDBJ whole genome shotgun (WGS) entry which is preliminary data.</text>
</comment>
<feature type="transmembrane region" description="Helical" evidence="1">
    <location>
        <begin position="338"/>
        <end position="361"/>
    </location>
</feature>
<accession>A0A8J3JPA3</accession>
<feature type="transmembrane region" description="Helical" evidence="1">
    <location>
        <begin position="258"/>
        <end position="281"/>
    </location>
</feature>
<evidence type="ECO:0000313" key="3">
    <source>
        <dbReference type="Proteomes" id="UP000601223"/>
    </source>
</evidence>
<dbReference type="AlphaFoldDB" id="A0A8J3JPA3"/>
<keyword evidence="3" id="KW-1185">Reference proteome</keyword>
<dbReference type="RefSeq" id="WP_203752246.1">
    <property type="nucleotide sequence ID" value="NZ_BONF01000034.1"/>
</dbReference>
<feature type="transmembrane region" description="Helical" evidence="1">
    <location>
        <begin position="293"/>
        <end position="318"/>
    </location>
</feature>
<organism evidence="2 3">
    <name type="scientific">Catellatospora bangladeshensis</name>
    <dbReference type="NCBI Taxonomy" id="310355"/>
    <lineage>
        <taxon>Bacteria</taxon>
        <taxon>Bacillati</taxon>
        <taxon>Actinomycetota</taxon>
        <taxon>Actinomycetes</taxon>
        <taxon>Micromonosporales</taxon>
        <taxon>Micromonosporaceae</taxon>
        <taxon>Catellatospora</taxon>
    </lineage>
</organism>
<feature type="transmembrane region" description="Helical" evidence="1">
    <location>
        <begin position="77"/>
        <end position="101"/>
    </location>
</feature>
<keyword evidence="1" id="KW-1133">Transmembrane helix</keyword>
<keyword evidence="1" id="KW-0812">Transmembrane</keyword>